<sequence>MSHETEYYSNILAHRENEHYNKLLPSSKWRNGSFAINEKMTSLGKTLIGYVNQSMNCTVSMIQELLMKMEDRVRLFLRGILNTPATVLQPYFNKFIELHGVIITNISKTLNVPDPLEASQSQGFFSLPHGSIDIKNGRLGIVIVVFKFEELCNDTRDLELDSSETKRQVVGN</sequence>
<name>A0A9W9YEL2_9CNID</name>
<keyword evidence="2" id="KW-1185">Reference proteome</keyword>
<comment type="caution">
    <text evidence="1">The sequence shown here is derived from an EMBL/GenBank/DDBJ whole genome shotgun (WGS) entry which is preliminary data.</text>
</comment>
<evidence type="ECO:0000313" key="2">
    <source>
        <dbReference type="Proteomes" id="UP001163046"/>
    </source>
</evidence>
<gene>
    <name evidence="1" type="ORF">OS493_020803</name>
</gene>
<protein>
    <submittedName>
        <fullName evidence="1">Uncharacterized protein</fullName>
    </submittedName>
</protein>
<reference evidence="1" key="1">
    <citation type="submission" date="2023-01" db="EMBL/GenBank/DDBJ databases">
        <title>Genome assembly of the deep-sea coral Lophelia pertusa.</title>
        <authorList>
            <person name="Herrera S."/>
            <person name="Cordes E."/>
        </authorList>
    </citation>
    <scope>NUCLEOTIDE SEQUENCE</scope>
    <source>
        <strain evidence="1">USNM1676648</strain>
        <tissue evidence="1">Polyp</tissue>
    </source>
</reference>
<dbReference type="Proteomes" id="UP001163046">
    <property type="component" value="Unassembled WGS sequence"/>
</dbReference>
<dbReference type="EMBL" id="MU827790">
    <property type="protein sequence ID" value="KAJ7331102.1"/>
    <property type="molecule type" value="Genomic_DNA"/>
</dbReference>
<dbReference type="OrthoDB" id="5989775at2759"/>
<organism evidence="1 2">
    <name type="scientific">Desmophyllum pertusum</name>
    <dbReference type="NCBI Taxonomy" id="174260"/>
    <lineage>
        <taxon>Eukaryota</taxon>
        <taxon>Metazoa</taxon>
        <taxon>Cnidaria</taxon>
        <taxon>Anthozoa</taxon>
        <taxon>Hexacorallia</taxon>
        <taxon>Scleractinia</taxon>
        <taxon>Caryophylliina</taxon>
        <taxon>Caryophylliidae</taxon>
        <taxon>Desmophyllum</taxon>
    </lineage>
</organism>
<proteinExistence type="predicted"/>
<dbReference type="AlphaFoldDB" id="A0A9W9YEL2"/>
<accession>A0A9W9YEL2</accession>
<evidence type="ECO:0000313" key="1">
    <source>
        <dbReference type="EMBL" id="KAJ7331102.1"/>
    </source>
</evidence>